<gene>
    <name evidence="1" type="ordered locus">Pogu_2103</name>
</gene>
<proteinExistence type="predicted"/>
<dbReference type="Proteomes" id="UP000009062">
    <property type="component" value="Chromosome"/>
</dbReference>
<keyword evidence="2" id="KW-1185">Reference proteome</keyword>
<protein>
    <recommendedName>
        <fullName evidence="3">Archaeal PaREP1/PaREP8 family</fullName>
    </recommendedName>
</protein>
<dbReference type="KEGG" id="pog:Pogu_2103"/>
<dbReference type="AlphaFoldDB" id="H6QCT4"/>
<dbReference type="HOGENOM" id="CLU_2406481_0_0_2"/>
<evidence type="ECO:0008006" key="3">
    <source>
        <dbReference type="Google" id="ProtNLM"/>
    </source>
</evidence>
<sequence>MKEGNLCEKLKEARQILSNLSNDPVKLERQLIRLRELFFALWVQHQTEELGKLHDLAATALSLTGSRRGWHLLQGYVSNMHVILSTLMAQCQ</sequence>
<evidence type="ECO:0000313" key="2">
    <source>
        <dbReference type="Proteomes" id="UP000009062"/>
    </source>
</evidence>
<reference evidence="1 2" key="1">
    <citation type="journal article" date="2012" name="Stand. Genomic Sci.">
        <title>Complete genome sequence of Pyrobaculum oguniense.</title>
        <authorList>
            <person name="Bernick D.L."/>
            <person name="Karplus K."/>
            <person name="Lui L.M."/>
            <person name="Coker J.K."/>
            <person name="Murphy J.N."/>
            <person name="Chan P.P."/>
            <person name="Cozen A.E."/>
            <person name="Lowe T.M."/>
        </authorList>
    </citation>
    <scope>NUCLEOTIDE SEQUENCE [LARGE SCALE GENOMIC DNA]</scope>
    <source>
        <strain evidence="1 2">TE7</strain>
    </source>
</reference>
<name>H6QCT4_PYROT</name>
<organism evidence="1 2">
    <name type="scientific">Pyrobaculum oguniense (strain DSM 13380 / JCM 10595 / TE7)</name>
    <dbReference type="NCBI Taxonomy" id="698757"/>
    <lineage>
        <taxon>Archaea</taxon>
        <taxon>Thermoproteota</taxon>
        <taxon>Thermoprotei</taxon>
        <taxon>Thermoproteales</taxon>
        <taxon>Thermoproteaceae</taxon>
        <taxon>Pyrobaculum</taxon>
    </lineage>
</organism>
<dbReference type="EMBL" id="CP003316">
    <property type="protein sequence ID" value="AFA40130.1"/>
    <property type="molecule type" value="Genomic_DNA"/>
</dbReference>
<accession>H6QCT4</accession>
<evidence type="ECO:0000313" key="1">
    <source>
        <dbReference type="EMBL" id="AFA40130.1"/>
    </source>
</evidence>
<dbReference type="STRING" id="698757.Pogu_2103"/>